<dbReference type="InterPro" id="IPR036086">
    <property type="entry name" value="ParB/Sulfiredoxin_sf"/>
</dbReference>
<dbReference type="EMBL" id="LAZR01024286">
    <property type="protein sequence ID" value="KKL75654.1"/>
    <property type="molecule type" value="Genomic_DNA"/>
</dbReference>
<gene>
    <name evidence="1" type="ORF">LCGC14_2052710</name>
</gene>
<proteinExistence type="predicted"/>
<dbReference type="SUPFAM" id="SSF110849">
    <property type="entry name" value="ParB/Sulfiredoxin"/>
    <property type="match status" value="1"/>
</dbReference>
<sequence length="225" mass="26426">MVKRLKNIELSKIKFDEEIYPRSQVVWQVAYDYSESMKVGSKFPPIVLALYRRQLVLVDGRHRTEAYKLQKKKTIKAEVYTGWNYKRIFEEAIRRNIQHGKSLSPYEKRRIALKLRQMRYNLKEVSKMIQVPLDKIEDFIGQRMISATTGKTLVDRETIVKSPLKHLAGKTFKRKDFQAIQEAQKGHVRDQIGLLKDLISLIKNGLLDTSNKRVNELLEELKILI</sequence>
<dbReference type="AlphaFoldDB" id="A0A0F9ENM5"/>
<accession>A0A0F9ENM5</accession>
<protein>
    <recommendedName>
        <fullName evidence="2">ParB/Sulfiredoxin domain-containing protein</fullName>
    </recommendedName>
</protein>
<reference evidence="1" key="1">
    <citation type="journal article" date="2015" name="Nature">
        <title>Complex archaea that bridge the gap between prokaryotes and eukaryotes.</title>
        <authorList>
            <person name="Spang A."/>
            <person name="Saw J.H."/>
            <person name="Jorgensen S.L."/>
            <person name="Zaremba-Niedzwiedzka K."/>
            <person name="Martijn J."/>
            <person name="Lind A.E."/>
            <person name="van Eijk R."/>
            <person name="Schleper C."/>
            <person name="Guy L."/>
            <person name="Ettema T.J."/>
        </authorList>
    </citation>
    <scope>NUCLEOTIDE SEQUENCE</scope>
</reference>
<comment type="caution">
    <text evidence="1">The sequence shown here is derived from an EMBL/GenBank/DDBJ whole genome shotgun (WGS) entry which is preliminary data.</text>
</comment>
<evidence type="ECO:0008006" key="2">
    <source>
        <dbReference type="Google" id="ProtNLM"/>
    </source>
</evidence>
<evidence type="ECO:0000313" key="1">
    <source>
        <dbReference type="EMBL" id="KKL75654.1"/>
    </source>
</evidence>
<name>A0A0F9ENM5_9ZZZZ</name>
<organism evidence="1">
    <name type="scientific">marine sediment metagenome</name>
    <dbReference type="NCBI Taxonomy" id="412755"/>
    <lineage>
        <taxon>unclassified sequences</taxon>
        <taxon>metagenomes</taxon>
        <taxon>ecological metagenomes</taxon>
    </lineage>
</organism>